<comment type="caution">
    <text evidence="1">The sequence shown here is derived from an EMBL/GenBank/DDBJ whole genome shotgun (WGS) entry which is preliminary data.</text>
</comment>
<accession>A0ACC2QCL5</accession>
<evidence type="ECO:0000313" key="2">
    <source>
        <dbReference type="Proteomes" id="UP001231649"/>
    </source>
</evidence>
<sequence>MFSEVYAILALFCATALSAVVLPVHQEDAPLILTPLIKNGETENAKALSAVDPSLFAGVNSHAGYFTVDDTRKWNLFFWYFPAQEVDLESTPLIIWLQGGPGGSSLFGLFKEIGPVRIVNNTAEKMPITWGSDYSLLFIDNPVGTGFSFTEGEKYATNEDEIGASLLSFIQQFLSVFPELRKAPLFIAGESYAGKYIPAFGHYIHINQNESMPINLKGLAIGDGWIDPPTLLHTSEWAEQVGLLDPKQAAVVHEIEEQARRYWDEGNYEAYFQTAPNAYNTFASYAPVDPYNFLLDPTENYKPLEIFLNRPDVQNALHVKNMEFKTSNNLVHFHLLQDEYDTVKPWLEDLLEHYGVMCYNGQLDVIVAYALSVHTYRSLNWSGAQAYRAAERTRLNHADDNTFSSFVKASGNFMDVMVRGAGHVVPADKPRAAKQIIDLFISKFK</sequence>
<name>A0ACC2QCL5_9NEOP</name>
<dbReference type="Proteomes" id="UP001231649">
    <property type="component" value="Chromosome 20"/>
</dbReference>
<reference evidence="1" key="1">
    <citation type="submission" date="2023-03" db="EMBL/GenBank/DDBJ databases">
        <title>Chromosome-level genomes of two armyworms, Mythimna separata and Mythimna loreyi, provide insights into the biosynthesis and reception of sex pheromones.</title>
        <authorList>
            <person name="Zhao H."/>
        </authorList>
    </citation>
    <scope>NUCLEOTIDE SEQUENCE</scope>
    <source>
        <strain evidence="1">BeijingLab</strain>
    </source>
</reference>
<keyword evidence="2" id="KW-1185">Reference proteome</keyword>
<organism evidence="1 2">
    <name type="scientific">Mythimna loreyi</name>
    <dbReference type="NCBI Taxonomy" id="667449"/>
    <lineage>
        <taxon>Eukaryota</taxon>
        <taxon>Metazoa</taxon>
        <taxon>Ecdysozoa</taxon>
        <taxon>Arthropoda</taxon>
        <taxon>Hexapoda</taxon>
        <taxon>Insecta</taxon>
        <taxon>Pterygota</taxon>
        <taxon>Neoptera</taxon>
        <taxon>Endopterygota</taxon>
        <taxon>Lepidoptera</taxon>
        <taxon>Glossata</taxon>
        <taxon>Ditrysia</taxon>
        <taxon>Noctuoidea</taxon>
        <taxon>Noctuidae</taxon>
        <taxon>Noctuinae</taxon>
        <taxon>Hadenini</taxon>
        <taxon>Mythimna</taxon>
    </lineage>
</organism>
<dbReference type="EMBL" id="CM056796">
    <property type="protein sequence ID" value="KAJ8714108.1"/>
    <property type="molecule type" value="Genomic_DNA"/>
</dbReference>
<proteinExistence type="predicted"/>
<protein>
    <submittedName>
        <fullName evidence="1">Uncharacterized protein</fullName>
    </submittedName>
</protein>
<evidence type="ECO:0000313" key="1">
    <source>
        <dbReference type="EMBL" id="KAJ8714108.1"/>
    </source>
</evidence>
<gene>
    <name evidence="1" type="ORF">PYW08_007728</name>
</gene>